<name>A0AAV9UTG8_9PEZI</name>
<dbReference type="EMBL" id="JAVHNQ010000005">
    <property type="protein sequence ID" value="KAK6346750.1"/>
    <property type="molecule type" value="Genomic_DNA"/>
</dbReference>
<dbReference type="GO" id="GO:0030479">
    <property type="term" value="C:actin cortical patch"/>
    <property type="evidence" value="ECO:0007669"/>
    <property type="project" value="TreeGrafter"/>
</dbReference>
<reference evidence="3 4" key="1">
    <citation type="submission" date="2019-10" db="EMBL/GenBank/DDBJ databases">
        <authorList>
            <person name="Palmer J.M."/>
        </authorList>
    </citation>
    <scope>NUCLEOTIDE SEQUENCE [LARGE SCALE GENOMIC DNA]</scope>
    <source>
        <strain evidence="3 4">TWF696</strain>
    </source>
</reference>
<evidence type="ECO:0000313" key="3">
    <source>
        <dbReference type="EMBL" id="KAK6346750.1"/>
    </source>
</evidence>
<feature type="chain" id="PRO_5043776729" description="Phosphatidate phosphatase APP1 catalytic domain-containing protein" evidence="1">
    <location>
        <begin position="22"/>
        <end position="372"/>
    </location>
</feature>
<sequence length="372" mass="40197">MHIERLATAIALAAIASPALSNPIPENLPRGSPLITDDVLLFDAPAFMNGNGEWTASFRMFSSLRQIDTKIISGPLTAAVEALGIEIGNGANNLLERTKLFFAISRSSITVDINVAGCNTVSVGETSNGGLLEKSIGVGKCDTSLAPKSISGSLPRFFSSSPFSGTLFPSPPSGFGVISDVDDTIKVSNVLNKTAAIKALLIEDHKAVDGMPQLYSKLNGALNTPQWFYLTGSPYQFYPSLRKFIFASYPNGPMIAQNLTFTEPKALIAAIVSDSGVRDYKVAQMEKIFSYYPQKKFVMIGDSTQQDPEAYAEVARRHPDSIQCIWIRQVKDANNAPDRFASAFKAVPQAKWKVFTDPAEVSNLDVAQGKCN</sequence>
<feature type="signal peptide" evidence="1">
    <location>
        <begin position="1"/>
        <end position="21"/>
    </location>
</feature>
<gene>
    <name evidence="3" type="ORF">TWF696_006861</name>
</gene>
<dbReference type="PANTHER" id="PTHR28208:SF1">
    <property type="entry name" value="FILAMENT ORGANIZATION PROTEIN APP1-LIKE, PUTATIVE (AFU_ORTHOLOGUE AFUA_1G06650)-RELATED"/>
    <property type="match status" value="1"/>
</dbReference>
<dbReference type="Pfam" id="PF09949">
    <property type="entry name" value="APP1_cat"/>
    <property type="match status" value="1"/>
</dbReference>
<keyword evidence="1" id="KW-0732">Signal</keyword>
<keyword evidence="4" id="KW-1185">Reference proteome</keyword>
<comment type="caution">
    <text evidence="3">The sequence shown here is derived from an EMBL/GenBank/DDBJ whole genome shotgun (WGS) entry which is preliminary data.</text>
</comment>
<protein>
    <recommendedName>
        <fullName evidence="2">Phosphatidate phosphatase APP1 catalytic domain-containing protein</fullName>
    </recommendedName>
</protein>
<feature type="domain" description="Phosphatidate phosphatase APP1 catalytic" evidence="2">
    <location>
        <begin position="175"/>
        <end position="329"/>
    </location>
</feature>
<dbReference type="InterPro" id="IPR019236">
    <property type="entry name" value="APP1_cat"/>
</dbReference>
<dbReference type="PANTHER" id="PTHR28208">
    <property type="entry name" value="PHOSPHATIDATE PHOSPHATASE APP1"/>
    <property type="match status" value="1"/>
</dbReference>
<accession>A0AAV9UTG8</accession>
<dbReference type="GO" id="GO:0008195">
    <property type="term" value="F:phosphatidate phosphatase activity"/>
    <property type="evidence" value="ECO:0007669"/>
    <property type="project" value="InterPro"/>
</dbReference>
<evidence type="ECO:0000256" key="1">
    <source>
        <dbReference type="SAM" id="SignalP"/>
    </source>
</evidence>
<organism evidence="3 4">
    <name type="scientific">Orbilia brochopaga</name>
    <dbReference type="NCBI Taxonomy" id="3140254"/>
    <lineage>
        <taxon>Eukaryota</taxon>
        <taxon>Fungi</taxon>
        <taxon>Dikarya</taxon>
        <taxon>Ascomycota</taxon>
        <taxon>Pezizomycotina</taxon>
        <taxon>Orbiliomycetes</taxon>
        <taxon>Orbiliales</taxon>
        <taxon>Orbiliaceae</taxon>
        <taxon>Orbilia</taxon>
    </lineage>
</organism>
<evidence type="ECO:0000313" key="4">
    <source>
        <dbReference type="Proteomes" id="UP001375240"/>
    </source>
</evidence>
<dbReference type="AlphaFoldDB" id="A0AAV9UTG8"/>
<evidence type="ECO:0000259" key="2">
    <source>
        <dbReference type="Pfam" id="PF09949"/>
    </source>
</evidence>
<dbReference type="Proteomes" id="UP001375240">
    <property type="component" value="Unassembled WGS sequence"/>
</dbReference>
<dbReference type="InterPro" id="IPR052935">
    <property type="entry name" value="Mg2+_PAP"/>
</dbReference>
<proteinExistence type="predicted"/>